<proteinExistence type="predicted"/>
<name>A0A418IH30_9STAP</name>
<evidence type="ECO:0000313" key="1">
    <source>
        <dbReference type="EMBL" id="RIN01872.1"/>
    </source>
</evidence>
<sequence length="210" mass="24058">MVDKFKSMTELVAQTTEHKDWEIQTTKRKSATLITAIHGGAIERGTTEIAQLISEQGNHSFYTFKGIRNNKNNELHVTSRHFDEPKLKQMVYSHHSVVSIHGCMGDLPEVYVGGRDVELASEIKIELEKMNIIVKPAPSYISGMHTDNFVNCGQKKAGVQLELTVALRKRYFNNHKYNLNDRENRQNWSQFMYVFSTAVNKAINNIEETK</sequence>
<reference evidence="1 2" key="1">
    <citation type="journal article" date="2016" name="Front. Microbiol.">
        <title>Comprehensive Phylogenetic Analysis of Bovine Non-aureus Staphylococci Species Based on Whole-Genome Sequencing.</title>
        <authorList>
            <person name="Naushad S."/>
            <person name="Barkema H.W."/>
            <person name="Luby C."/>
            <person name="Condas L.A."/>
            <person name="Nobrega D.B."/>
            <person name="Carson D.A."/>
            <person name="De Buck J."/>
        </authorList>
    </citation>
    <scope>NUCLEOTIDE SEQUENCE [LARGE SCALE GENOMIC DNA]</scope>
    <source>
        <strain evidence="1 2">SNUC 4554</strain>
    </source>
</reference>
<comment type="caution">
    <text evidence="1">The sequence shown here is derived from an EMBL/GenBank/DDBJ whole genome shotgun (WGS) entry which is preliminary data.</text>
</comment>
<protein>
    <recommendedName>
        <fullName evidence="3">Replication protein</fullName>
    </recommendedName>
</protein>
<accession>A0A418IH30</accession>
<dbReference type="InterPro" id="IPR008585">
    <property type="entry name" value="Gamma_PGA_hydro"/>
</dbReference>
<dbReference type="EMBL" id="QXUF01000020">
    <property type="protein sequence ID" value="RIN01872.1"/>
    <property type="molecule type" value="Genomic_DNA"/>
</dbReference>
<evidence type="ECO:0008006" key="3">
    <source>
        <dbReference type="Google" id="ProtNLM"/>
    </source>
</evidence>
<organism evidence="1 2">
    <name type="scientific">Staphylococcus shinii</name>
    <dbReference type="NCBI Taxonomy" id="2912228"/>
    <lineage>
        <taxon>Bacteria</taxon>
        <taxon>Bacillati</taxon>
        <taxon>Bacillota</taxon>
        <taxon>Bacilli</taxon>
        <taxon>Bacillales</taxon>
        <taxon>Staphylococcaceae</taxon>
        <taxon>Staphylococcus</taxon>
    </lineage>
</organism>
<gene>
    <name evidence="1" type="ORF">BU112_04435</name>
</gene>
<dbReference type="AlphaFoldDB" id="A0A418IH30"/>
<dbReference type="Gene3D" id="3.40.630.100">
    <property type="entry name" value="Poly-gamma-glutamate hydrolase, zinc-binding motif"/>
    <property type="match status" value="1"/>
</dbReference>
<dbReference type="RefSeq" id="WP_107548745.1">
    <property type="nucleotide sequence ID" value="NZ_JAWVBH010000001.1"/>
</dbReference>
<dbReference type="InterPro" id="IPR038128">
    <property type="entry name" value="Gamma_PGA_hydro_sf"/>
</dbReference>
<evidence type="ECO:0000313" key="2">
    <source>
        <dbReference type="Proteomes" id="UP000286317"/>
    </source>
</evidence>
<keyword evidence="2" id="KW-1185">Reference proteome</keyword>
<dbReference type="Proteomes" id="UP000286317">
    <property type="component" value="Unassembled WGS sequence"/>
</dbReference>
<dbReference type="Pfam" id="PF05908">
    <property type="entry name" value="Gamma_PGA_hydro"/>
    <property type="match status" value="1"/>
</dbReference>
<dbReference type="OrthoDB" id="7721587at2"/>